<evidence type="ECO:0000313" key="2">
    <source>
        <dbReference type="Proteomes" id="UP001497512"/>
    </source>
</evidence>
<accession>A0ABP0UK75</accession>
<organism evidence="1 2">
    <name type="scientific">Sphagnum troendelagicum</name>
    <dbReference type="NCBI Taxonomy" id="128251"/>
    <lineage>
        <taxon>Eukaryota</taxon>
        <taxon>Viridiplantae</taxon>
        <taxon>Streptophyta</taxon>
        <taxon>Embryophyta</taxon>
        <taxon>Bryophyta</taxon>
        <taxon>Sphagnophytina</taxon>
        <taxon>Sphagnopsida</taxon>
        <taxon>Sphagnales</taxon>
        <taxon>Sphagnaceae</taxon>
        <taxon>Sphagnum</taxon>
    </lineage>
</organism>
<reference evidence="1" key="1">
    <citation type="submission" date="2024-02" db="EMBL/GenBank/DDBJ databases">
        <authorList>
            <consortium name="ELIXIR-Norway"/>
            <consortium name="Elixir Norway"/>
        </authorList>
    </citation>
    <scope>NUCLEOTIDE SEQUENCE</scope>
</reference>
<sequence>MGSCYEGRVFGKWEILPSIFVRPCSSTPLNVNDQVEVSSSWEQDIQPFTPTVALGNKISLLLMKCTCKSGVVLLDAVRQGKCKWGIKESQCSRSGRINCIRRLGSVFRSEQVQQVQCSTGFNAVKRRGTQQECPYAVENCEHWELWNTSGTQGFPVNSRCSGKLAAVE</sequence>
<dbReference type="Proteomes" id="UP001497512">
    <property type="component" value="Chromosome 4"/>
</dbReference>
<dbReference type="EMBL" id="OZ019896">
    <property type="protein sequence ID" value="CAK9223261.1"/>
    <property type="molecule type" value="Genomic_DNA"/>
</dbReference>
<gene>
    <name evidence="1" type="ORF">CSSPTR1EN2_LOCUS16743</name>
</gene>
<protein>
    <submittedName>
        <fullName evidence="1">Uncharacterized protein</fullName>
    </submittedName>
</protein>
<proteinExistence type="predicted"/>
<evidence type="ECO:0000313" key="1">
    <source>
        <dbReference type="EMBL" id="CAK9223261.1"/>
    </source>
</evidence>
<name>A0ABP0UK75_9BRYO</name>
<keyword evidence="2" id="KW-1185">Reference proteome</keyword>